<evidence type="ECO:0000256" key="1">
    <source>
        <dbReference type="SAM" id="MobiDB-lite"/>
    </source>
</evidence>
<dbReference type="Proteomes" id="UP000279259">
    <property type="component" value="Unassembled WGS sequence"/>
</dbReference>
<name>A0A427YU31_9TREE</name>
<evidence type="ECO:0000313" key="3">
    <source>
        <dbReference type="Proteomes" id="UP000279259"/>
    </source>
</evidence>
<feature type="compositionally biased region" description="Basic and acidic residues" evidence="1">
    <location>
        <begin position="45"/>
        <end position="66"/>
    </location>
</feature>
<reference evidence="2 3" key="1">
    <citation type="submission" date="2018-11" db="EMBL/GenBank/DDBJ databases">
        <title>Genome sequence of Saitozyma podzolica DSM 27192.</title>
        <authorList>
            <person name="Aliyu H."/>
            <person name="Gorte O."/>
            <person name="Ochsenreither K."/>
        </authorList>
    </citation>
    <scope>NUCLEOTIDE SEQUENCE [LARGE SCALE GENOMIC DNA]</scope>
    <source>
        <strain evidence="2 3">DSM 27192</strain>
    </source>
</reference>
<sequence length="104" mass="12012">MIGFDPPQMSARPDKPPSRTWMIAAPGCALMDWTLAYPRQTGYMTDREADREQREADRKADKEKTRKPMVRFGHVITHTFAMVVTNINEKLEANKRYTGIRSLL</sequence>
<feature type="region of interest" description="Disordered" evidence="1">
    <location>
        <begin position="1"/>
        <end position="20"/>
    </location>
</feature>
<protein>
    <submittedName>
        <fullName evidence="2">Uncharacterized protein</fullName>
    </submittedName>
</protein>
<evidence type="ECO:0000313" key="2">
    <source>
        <dbReference type="EMBL" id="RSH94643.1"/>
    </source>
</evidence>
<accession>A0A427YU31</accession>
<dbReference type="EMBL" id="RSCD01000002">
    <property type="protein sequence ID" value="RSH94643.1"/>
    <property type="molecule type" value="Genomic_DNA"/>
</dbReference>
<feature type="region of interest" description="Disordered" evidence="1">
    <location>
        <begin position="43"/>
        <end position="68"/>
    </location>
</feature>
<dbReference type="AlphaFoldDB" id="A0A427YU31"/>
<keyword evidence="3" id="KW-1185">Reference proteome</keyword>
<gene>
    <name evidence="2" type="ORF">EHS25_004448</name>
</gene>
<comment type="caution">
    <text evidence="2">The sequence shown here is derived from an EMBL/GenBank/DDBJ whole genome shotgun (WGS) entry which is preliminary data.</text>
</comment>
<proteinExistence type="predicted"/>
<organism evidence="2 3">
    <name type="scientific">Saitozyma podzolica</name>
    <dbReference type="NCBI Taxonomy" id="1890683"/>
    <lineage>
        <taxon>Eukaryota</taxon>
        <taxon>Fungi</taxon>
        <taxon>Dikarya</taxon>
        <taxon>Basidiomycota</taxon>
        <taxon>Agaricomycotina</taxon>
        <taxon>Tremellomycetes</taxon>
        <taxon>Tremellales</taxon>
        <taxon>Trimorphomycetaceae</taxon>
        <taxon>Saitozyma</taxon>
    </lineage>
</organism>